<organism evidence="1 2">
    <name type="scientific">Aeromicrobium chenweiae</name>
    <dbReference type="NCBI Taxonomy" id="2079793"/>
    <lineage>
        <taxon>Bacteria</taxon>
        <taxon>Bacillati</taxon>
        <taxon>Actinomycetota</taxon>
        <taxon>Actinomycetes</taxon>
        <taxon>Propionibacteriales</taxon>
        <taxon>Nocardioidaceae</taxon>
        <taxon>Aeromicrobium</taxon>
    </lineage>
</organism>
<dbReference type="KEGG" id="aez:C3E78_10650"/>
<name>A0A2S0WMX5_9ACTN</name>
<dbReference type="InterPro" id="IPR021555">
    <property type="entry name" value="DUF3000"/>
</dbReference>
<sequence>MGVRSEIDRTPAQFTDAVGQVRQAVLRPEVVVDEMPAPQRIAPHAYAMSGDVVVSEDELGTGRFILLHDPAGNDAWGGTFRCVTFARADIEADMAADPVLPSVGWSWLTEALDAFGSAYSAASGSVTVVRSEGFGEMQEDGGDAQIEVRASWTPSMHQPPSDMGGHAAAWSNLLCAIAGLPPLAPGVVPLQRRRGVR</sequence>
<keyword evidence="2" id="KW-1185">Reference proteome</keyword>
<evidence type="ECO:0000313" key="2">
    <source>
        <dbReference type="Proteomes" id="UP000244384"/>
    </source>
</evidence>
<dbReference type="Pfam" id="PF11452">
    <property type="entry name" value="DUF3000"/>
    <property type="match status" value="1"/>
</dbReference>
<accession>A0A5F2EZN1</accession>
<dbReference type="OrthoDB" id="3210980at2"/>
<protein>
    <submittedName>
        <fullName evidence="1">DUF3000 domain-containing protein</fullName>
    </submittedName>
</protein>
<gene>
    <name evidence="1" type="ORF">C3E78_10650</name>
</gene>
<evidence type="ECO:0000313" key="1">
    <source>
        <dbReference type="EMBL" id="AWB92620.1"/>
    </source>
</evidence>
<accession>A0A2S0WMX5</accession>
<dbReference type="Proteomes" id="UP000244384">
    <property type="component" value="Chromosome"/>
</dbReference>
<proteinExistence type="predicted"/>
<dbReference type="EMBL" id="CP026952">
    <property type="protein sequence ID" value="AWB92620.1"/>
    <property type="molecule type" value="Genomic_DNA"/>
</dbReference>
<dbReference type="RefSeq" id="WP_108578265.1">
    <property type="nucleotide sequence ID" value="NZ_CP026952.1"/>
</dbReference>
<dbReference type="AlphaFoldDB" id="A0A2S0WMX5"/>
<reference evidence="2" key="1">
    <citation type="submission" date="2018-01" db="EMBL/GenBank/DDBJ databases">
        <authorList>
            <person name="Li J."/>
        </authorList>
    </citation>
    <scope>NUCLEOTIDE SEQUENCE [LARGE SCALE GENOMIC DNA]</scope>
    <source>
        <strain evidence="2">592</strain>
    </source>
</reference>